<keyword evidence="2" id="KW-1185">Reference proteome</keyword>
<accession>A0AAV4T202</accession>
<proteinExistence type="predicted"/>
<dbReference type="AlphaFoldDB" id="A0AAV4T202"/>
<gene>
    <name evidence="1" type="ORF">CDAR_574821</name>
</gene>
<comment type="caution">
    <text evidence="1">The sequence shown here is derived from an EMBL/GenBank/DDBJ whole genome shotgun (WGS) entry which is preliminary data.</text>
</comment>
<reference evidence="1 2" key="1">
    <citation type="submission" date="2021-06" db="EMBL/GenBank/DDBJ databases">
        <title>Caerostris darwini draft genome.</title>
        <authorList>
            <person name="Kono N."/>
            <person name="Arakawa K."/>
        </authorList>
    </citation>
    <scope>NUCLEOTIDE SEQUENCE [LARGE SCALE GENOMIC DNA]</scope>
</reference>
<name>A0AAV4T202_9ARAC</name>
<sequence>MDAILLLPGAKLVNFQKEHFLAQNCNISIPNIYITKELPQKVINLHHYQIICHLGKGGYSKTLHDWNDWRNFRLNLSVANFQRQKNYYFPSPSPSPNFSPFLVPPRPFPKTLPKTIPNIYPPLKVASA</sequence>
<evidence type="ECO:0000313" key="2">
    <source>
        <dbReference type="Proteomes" id="UP001054837"/>
    </source>
</evidence>
<dbReference type="EMBL" id="BPLQ01008660">
    <property type="protein sequence ID" value="GIY38697.1"/>
    <property type="molecule type" value="Genomic_DNA"/>
</dbReference>
<evidence type="ECO:0000313" key="1">
    <source>
        <dbReference type="EMBL" id="GIY38697.1"/>
    </source>
</evidence>
<organism evidence="1 2">
    <name type="scientific">Caerostris darwini</name>
    <dbReference type="NCBI Taxonomy" id="1538125"/>
    <lineage>
        <taxon>Eukaryota</taxon>
        <taxon>Metazoa</taxon>
        <taxon>Ecdysozoa</taxon>
        <taxon>Arthropoda</taxon>
        <taxon>Chelicerata</taxon>
        <taxon>Arachnida</taxon>
        <taxon>Araneae</taxon>
        <taxon>Araneomorphae</taxon>
        <taxon>Entelegynae</taxon>
        <taxon>Araneoidea</taxon>
        <taxon>Araneidae</taxon>
        <taxon>Caerostris</taxon>
    </lineage>
</organism>
<protein>
    <submittedName>
        <fullName evidence="1">Uncharacterized protein</fullName>
    </submittedName>
</protein>
<dbReference type="Proteomes" id="UP001054837">
    <property type="component" value="Unassembled WGS sequence"/>
</dbReference>